<reference evidence="4 5" key="1">
    <citation type="submission" date="2020-04" db="EMBL/GenBank/DDBJ databases">
        <title>Rhodospirillaceae bacterium KN72 isolated from deep sea.</title>
        <authorList>
            <person name="Zhang D.-C."/>
        </authorList>
    </citation>
    <scope>NUCLEOTIDE SEQUENCE [LARGE SCALE GENOMIC DNA]</scope>
    <source>
        <strain evidence="4 5">KN72</strain>
    </source>
</reference>
<feature type="transmembrane region" description="Helical" evidence="2">
    <location>
        <begin position="54"/>
        <end position="78"/>
    </location>
</feature>
<keyword evidence="5" id="KW-1185">Reference proteome</keyword>
<evidence type="ECO:0000313" key="5">
    <source>
        <dbReference type="Proteomes" id="UP000539372"/>
    </source>
</evidence>
<dbReference type="EMBL" id="JABBNT010000001">
    <property type="protein sequence ID" value="NMM43207.1"/>
    <property type="molecule type" value="Genomic_DNA"/>
</dbReference>
<evidence type="ECO:0000256" key="2">
    <source>
        <dbReference type="SAM" id="Phobius"/>
    </source>
</evidence>
<feature type="domain" description="DUF2062" evidence="3">
    <location>
        <begin position="43"/>
        <end position="194"/>
    </location>
</feature>
<dbReference type="Pfam" id="PF09835">
    <property type="entry name" value="DUF2062"/>
    <property type="match status" value="1"/>
</dbReference>
<feature type="transmembrane region" description="Helical" evidence="2">
    <location>
        <begin position="160"/>
        <end position="183"/>
    </location>
</feature>
<accession>A0A7Y0HES4</accession>
<evidence type="ECO:0000313" key="4">
    <source>
        <dbReference type="EMBL" id="NMM43207.1"/>
    </source>
</evidence>
<organism evidence="4 5">
    <name type="scientific">Pacificispira spongiicola</name>
    <dbReference type="NCBI Taxonomy" id="2729598"/>
    <lineage>
        <taxon>Bacteria</taxon>
        <taxon>Pseudomonadati</taxon>
        <taxon>Pseudomonadota</taxon>
        <taxon>Alphaproteobacteria</taxon>
        <taxon>Rhodospirillales</taxon>
        <taxon>Rhodospirillaceae</taxon>
        <taxon>Pacificispira</taxon>
    </lineage>
</organism>
<feature type="region of interest" description="Disordered" evidence="1">
    <location>
        <begin position="1"/>
        <end position="22"/>
    </location>
</feature>
<keyword evidence="2" id="KW-0472">Membrane</keyword>
<feature type="transmembrane region" description="Helical" evidence="2">
    <location>
        <begin position="90"/>
        <end position="111"/>
    </location>
</feature>
<evidence type="ECO:0000256" key="1">
    <source>
        <dbReference type="SAM" id="MobiDB-lite"/>
    </source>
</evidence>
<sequence>MTETEQTNSAGGAPQGQGEPPKRLSRIARLLKYRLVVPIARGRHDGSYTARGTAIGLFFGLTPTVGIQMPMILVFWGILKALRSDWKFNLIVALAWTWPTNVLTAPFYYYLCLMTGRLMLGDTTDLGFADFRAHIDSVLAQDSGFLESLWVYTHEIFKTWGLPLFVGCIPWTIIGTWGGYYLTMKFLKKFREKQRIMAHNRRERLARKRAAKERARATQI</sequence>
<dbReference type="AlphaFoldDB" id="A0A7Y0HES4"/>
<dbReference type="RefSeq" id="WP_169623504.1">
    <property type="nucleotide sequence ID" value="NZ_JABBNT010000001.1"/>
</dbReference>
<dbReference type="InterPro" id="IPR018639">
    <property type="entry name" value="DUF2062"/>
</dbReference>
<keyword evidence="2" id="KW-1133">Transmembrane helix</keyword>
<comment type="caution">
    <text evidence="4">The sequence shown here is derived from an EMBL/GenBank/DDBJ whole genome shotgun (WGS) entry which is preliminary data.</text>
</comment>
<keyword evidence="2" id="KW-0812">Transmembrane</keyword>
<evidence type="ECO:0000259" key="3">
    <source>
        <dbReference type="Pfam" id="PF09835"/>
    </source>
</evidence>
<feature type="compositionally biased region" description="Low complexity" evidence="1">
    <location>
        <begin position="10"/>
        <end position="19"/>
    </location>
</feature>
<protein>
    <submittedName>
        <fullName evidence="4">DUF2062 domain-containing protein</fullName>
    </submittedName>
</protein>
<name>A0A7Y0HES4_9PROT</name>
<proteinExistence type="predicted"/>
<dbReference type="Proteomes" id="UP000539372">
    <property type="component" value="Unassembled WGS sequence"/>
</dbReference>
<gene>
    <name evidence="4" type="ORF">HH303_01875</name>
</gene>